<dbReference type="EMBL" id="JBCGBO010000006">
    <property type="protein sequence ID" value="KAK9194177.1"/>
    <property type="molecule type" value="Genomic_DNA"/>
</dbReference>
<reference evidence="1 2" key="1">
    <citation type="submission" date="2024-05" db="EMBL/GenBank/DDBJ databases">
        <title>Haplotype-resolved chromosome-level genome assembly of Huyou (Citrus changshanensis).</title>
        <authorList>
            <person name="Miao C."/>
            <person name="Chen W."/>
            <person name="Wu Y."/>
            <person name="Wang L."/>
            <person name="Zhao S."/>
            <person name="Grierson D."/>
            <person name="Xu C."/>
            <person name="Chen K."/>
        </authorList>
    </citation>
    <scope>NUCLEOTIDE SEQUENCE [LARGE SCALE GENOMIC DNA]</scope>
    <source>
        <strain evidence="1">01-14</strain>
        <tissue evidence="1">Leaf</tissue>
    </source>
</reference>
<evidence type="ECO:0000313" key="2">
    <source>
        <dbReference type="Proteomes" id="UP001428341"/>
    </source>
</evidence>
<dbReference type="Proteomes" id="UP001428341">
    <property type="component" value="Unassembled WGS sequence"/>
</dbReference>
<evidence type="ECO:0000313" key="1">
    <source>
        <dbReference type="EMBL" id="KAK9194177.1"/>
    </source>
</evidence>
<keyword evidence="2" id="KW-1185">Reference proteome</keyword>
<proteinExistence type="predicted"/>
<dbReference type="AlphaFoldDB" id="A0AAP0M181"/>
<name>A0AAP0M181_9ROSI</name>
<protein>
    <submittedName>
        <fullName evidence="1">Uncharacterized protein</fullName>
    </submittedName>
</protein>
<comment type="caution">
    <text evidence="1">The sequence shown here is derived from an EMBL/GenBank/DDBJ whole genome shotgun (WGS) entry which is preliminary data.</text>
</comment>
<gene>
    <name evidence="1" type="ORF">WN944_004880</name>
</gene>
<organism evidence="1 2">
    <name type="scientific">Citrus x changshan-huyou</name>
    <dbReference type="NCBI Taxonomy" id="2935761"/>
    <lineage>
        <taxon>Eukaryota</taxon>
        <taxon>Viridiplantae</taxon>
        <taxon>Streptophyta</taxon>
        <taxon>Embryophyta</taxon>
        <taxon>Tracheophyta</taxon>
        <taxon>Spermatophyta</taxon>
        <taxon>Magnoliopsida</taxon>
        <taxon>eudicotyledons</taxon>
        <taxon>Gunneridae</taxon>
        <taxon>Pentapetalae</taxon>
        <taxon>rosids</taxon>
        <taxon>malvids</taxon>
        <taxon>Sapindales</taxon>
        <taxon>Rutaceae</taxon>
        <taxon>Aurantioideae</taxon>
        <taxon>Citrus</taxon>
    </lineage>
</organism>
<accession>A0AAP0M181</accession>
<sequence length="148" mass="16734">MSIFNWCIVDGCVSRYFKGKLLETKFASEFRVFGHIIILVLVSLSRILLSGGSRPLVGDILYVAGTIFFALSNVGERKDRVEVVSNDWCLWSASEPGSIVSFSARRYDYIYIEKDLIPPPAPETGNHDLQYQVFDDEEVASRNKLFDS</sequence>